<accession>A0A6G1H934</accession>
<evidence type="ECO:0000313" key="5">
    <source>
        <dbReference type="Proteomes" id="UP000800041"/>
    </source>
</evidence>
<proteinExistence type="predicted"/>
<feature type="chain" id="PRO_5026333292" description="DUF1254-domain-containing protein" evidence="1">
    <location>
        <begin position="22"/>
        <end position="461"/>
    </location>
</feature>
<evidence type="ECO:0000259" key="3">
    <source>
        <dbReference type="Pfam" id="PF06863"/>
    </source>
</evidence>
<dbReference type="Gene3D" id="2.60.120.600">
    <property type="entry name" value="Domain of unknown function DUF1214, C-terminal domain"/>
    <property type="match status" value="1"/>
</dbReference>
<feature type="domain" description="DUF1214" evidence="2">
    <location>
        <begin position="328"/>
        <end position="440"/>
    </location>
</feature>
<evidence type="ECO:0000256" key="1">
    <source>
        <dbReference type="SAM" id="SignalP"/>
    </source>
</evidence>
<dbReference type="SUPFAM" id="SSF160935">
    <property type="entry name" value="VPA0735-like"/>
    <property type="match status" value="1"/>
</dbReference>
<dbReference type="PROSITE" id="PS51257">
    <property type="entry name" value="PROKAR_LIPOPROTEIN"/>
    <property type="match status" value="1"/>
</dbReference>
<sequence length="461" mass="50532">MFVSIRVLALILGIVFNFAQACPTRPAEILRPTNATAFTVTKNLANAGQAAIVRPNVDTLYSKIAIDLSQMDVVLTIPEVKDGRFYVFPFYDLWSNNFENLGSLNSTVLGKYLLRLAHASDNIVFQPADDGPDACEYLGFVNFQTTYGLVLPRILLRNNSSDLDVVHQIQAGIKVEQVPRKGCSDAPALTTTLLGNGTLDPMALENPAALNESSIRQLLQVVARVAPFNKPADPQEARRVEENFRAAGLSDGHYLPPLGLNFTLVSGLVKSSLLTAPQLTEPFNNGWVDFPPEFSGDFHQQYVIRSLIAFTGYLQLVQYEALYPQWQEGGDLSLAHNQSYIMTFPSGKPPVKGFWSLTTYNSSSYLISNPLDRYALGDRSNLTYPDGRPLYGNDDTDGPFSILLQSADLPPPSNWTSNWLPAPAGGGNFTVNLRFYGPTQPLIAGGSYLYPVVTKQDAIVG</sequence>
<dbReference type="InterPro" id="IPR037050">
    <property type="entry name" value="DUF1254_sf"/>
</dbReference>
<feature type="signal peptide" evidence="1">
    <location>
        <begin position="1"/>
        <end position="21"/>
    </location>
</feature>
<evidence type="ECO:0000313" key="4">
    <source>
        <dbReference type="EMBL" id="KAF1989743.1"/>
    </source>
</evidence>
<dbReference type="PANTHER" id="PTHR36509:SF2">
    <property type="entry name" value="BLL3101 PROTEIN"/>
    <property type="match status" value="1"/>
</dbReference>
<gene>
    <name evidence="4" type="ORF">K402DRAFT_410857</name>
</gene>
<dbReference type="Pfam" id="PF06863">
    <property type="entry name" value="DUF1254"/>
    <property type="match status" value="1"/>
</dbReference>
<keyword evidence="5" id="KW-1185">Reference proteome</keyword>
<name>A0A6G1H934_9PEZI</name>
<reference evidence="4" key="1">
    <citation type="journal article" date="2020" name="Stud. Mycol.">
        <title>101 Dothideomycetes genomes: a test case for predicting lifestyles and emergence of pathogens.</title>
        <authorList>
            <person name="Haridas S."/>
            <person name="Albert R."/>
            <person name="Binder M."/>
            <person name="Bloem J."/>
            <person name="Labutti K."/>
            <person name="Salamov A."/>
            <person name="Andreopoulos B."/>
            <person name="Baker S."/>
            <person name="Barry K."/>
            <person name="Bills G."/>
            <person name="Bluhm B."/>
            <person name="Cannon C."/>
            <person name="Castanera R."/>
            <person name="Culley D."/>
            <person name="Daum C."/>
            <person name="Ezra D."/>
            <person name="Gonzalez J."/>
            <person name="Henrissat B."/>
            <person name="Kuo A."/>
            <person name="Liang C."/>
            <person name="Lipzen A."/>
            <person name="Lutzoni F."/>
            <person name="Magnuson J."/>
            <person name="Mondo S."/>
            <person name="Nolan M."/>
            <person name="Ohm R."/>
            <person name="Pangilinan J."/>
            <person name="Park H.-J."/>
            <person name="Ramirez L."/>
            <person name="Alfaro M."/>
            <person name="Sun H."/>
            <person name="Tritt A."/>
            <person name="Yoshinaga Y."/>
            <person name="Zwiers L.-H."/>
            <person name="Turgeon B."/>
            <person name="Goodwin S."/>
            <person name="Spatafora J."/>
            <person name="Crous P."/>
            <person name="Grigoriev I."/>
        </authorList>
    </citation>
    <scope>NUCLEOTIDE SEQUENCE</scope>
    <source>
        <strain evidence="4">CBS 113979</strain>
    </source>
</reference>
<keyword evidence="1" id="KW-0732">Signal</keyword>
<dbReference type="Pfam" id="PF06742">
    <property type="entry name" value="DUF1214"/>
    <property type="match status" value="1"/>
</dbReference>
<evidence type="ECO:0000259" key="2">
    <source>
        <dbReference type="Pfam" id="PF06742"/>
    </source>
</evidence>
<dbReference type="InterPro" id="IPR010621">
    <property type="entry name" value="DUF1214"/>
</dbReference>
<protein>
    <recommendedName>
        <fullName evidence="6">DUF1254-domain-containing protein</fullName>
    </recommendedName>
</protein>
<evidence type="ECO:0008006" key="6">
    <source>
        <dbReference type="Google" id="ProtNLM"/>
    </source>
</evidence>
<dbReference type="EMBL" id="ML977144">
    <property type="protein sequence ID" value="KAF1989743.1"/>
    <property type="molecule type" value="Genomic_DNA"/>
</dbReference>
<dbReference type="PANTHER" id="PTHR36509">
    <property type="entry name" value="BLL3101 PROTEIN"/>
    <property type="match status" value="1"/>
</dbReference>
<dbReference type="Proteomes" id="UP000800041">
    <property type="component" value="Unassembled WGS sequence"/>
</dbReference>
<dbReference type="InterPro" id="IPR010679">
    <property type="entry name" value="DUF1254"/>
</dbReference>
<dbReference type="Gene3D" id="2.60.40.1610">
    <property type="entry name" value="Domain of unknown function DUF1254"/>
    <property type="match status" value="1"/>
</dbReference>
<dbReference type="AlphaFoldDB" id="A0A6G1H934"/>
<organism evidence="4 5">
    <name type="scientific">Aulographum hederae CBS 113979</name>
    <dbReference type="NCBI Taxonomy" id="1176131"/>
    <lineage>
        <taxon>Eukaryota</taxon>
        <taxon>Fungi</taxon>
        <taxon>Dikarya</taxon>
        <taxon>Ascomycota</taxon>
        <taxon>Pezizomycotina</taxon>
        <taxon>Dothideomycetes</taxon>
        <taxon>Pleosporomycetidae</taxon>
        <taxon>Aulographales</taxon>
        <taxon>Aulographaceae</taxon>
    </lineage>
</organism>
<dbReference type="InterPro" id="IPR037049">
    <property type="entry name" value="DUF1214_C_sf"/>
</dbReference>
<feature type="domain" description="DUF1254" evidence="3">
    <location>
        <begin position="37"/>
        <end position="176"/>
    </location>
</feature>
<dbReference type="OrthoDB" id="2018906at2759"/>